<name>A0ABS3NGF8_9GAMM</name>
<keyword evidence="4" id="KW-1185">Reference proteome</keyword>
<keyword evidence="1" id="KW-0175">Coiled coil</keyword>
<dbReference type="EMBL" id="JAGDFX010000008">
    <property type="protein sequence ID" value="MBO1519610.1"/>
    <property type="molecule type" value="Genomic_DNA"/>
</dbReference>
<comment type="caution">
    <text evidence="3">The sequence shown here is derived from an EMBL/GenBank/DDBJ whole genome shotgun (WGS) entry which is preliminary data.</text>
</comment>
<protein>
    <submittedName>
        <fullName evidence="3">DUF1145 domain-containing protein</fullName>
    </submittedName>
</protein>
<evidence type="ECO:0000256" key="1">
    <source>
        <dbReference type="SAM" id="Coils"/>
    </source>
</evidence>
<keyword evidence="2" id="KW-0812">Transmembrane</keyword>
<feature type="transmembrane region" description="Helical" evidence="2">
    <location>
        <begin position="32"/>
        <end position="53"/>
    </location>
</feature>
<feature type="coiled-coil region" evidence="1">
    <location>
        <begin position="78"/>
        <end position="105"/>
    </location>
</feature>
<keyword evidence="2" id="KW-1133">Transmembrane helix</keyword>
<gene>
    <name evidence="3" type="ORF">J3U76_08225</name>
</gene>
<keyword evidence="2" id="KW-0472">Membrane</keyword>
<proteinExistence type="predicted"/>
<evidence type="ECO:0000313" key="4">
    <source>
        <dbReference type="Proteomes" id="UP000664882"/>
    </source>
</evidence>
<sequence>MKLLNLAMKLIMLLFWAGVIYALVGPDFQEVGLMPLILGAIVLVMHLLQVLMLKRVANILNPSTQDYLGVLVFGSFAMHKHRARLKEIMEENKQKNAQRKQQQDK</sequence>
<dbReference type="RefSeq" id="WP_208005487.1">
    <property type="nucleotide sequence ID" value="NZ_JAGDFX010000008.1"/>
</dbReference>
<dbReference type="Pfam" id="PF06611">
    <property type="entry name" value="DUF1145"/>
    <property type="match status" value="1"/>
</dbReference>
<dbReference type="Proteomes" id="UP000664882">
    <property type="component" value="Unassembled WGS sequence"/>
</dbReference>
<evidence type="ECO:0000256" key="2">
    <source>
        <dbReference type="SAM" id="Phobius"/>
    </source>
</evidence>
<dbReference type="InterPro" id="IPR009525">
    <property type="entry name" value="DUF1145"/>
</dbReference>
<reference evidence="3 4" key="1">
    <citation type="submission" date="2021-03" db="EMBL/GenBank/DDBJ databases">
        <title>Oceanisphaera sp. nov., isolated from the intestine.</title>
        <authorList>
            <person name="Zhao L.-H."/>
            <person name="Shi L.-F."/>
        </authorList>
    </citation>
    <scope>NUCLEOTIDE SEQUENCE [LARGE SCALE GENOMIC DNA]</scope>
    <source>
        <strain evidence="3 4">DM8</strain>
    </source>
</reference>
<evidence type="ECO:0000313" key="3">
    <source>
        <dbReference type="EMBL" id="MBO1519610.1"/>
    </source>
</evidence>
<organism evidence="3 4">
    <name type="scientific">Oceanisphaera pacifica</name>
    <dbReference type="NCBI Taxonomy" id="2818389"/>
    <lineage>
        <taxon>Bacteria</taxon>
        <taxon>Pseudomonadati</taxon>
        <taxon>Pseudomonadota</taxon>
        <taxon>Gammaproteobacteria</taxon>
        <taxon>Aeromonadales</taxon>
        <taxon>Aeromonadaceae</taxon>
        <taxon>Oceanisphaera</taxon>
    </lineage>
</organism>
<accession>A0ABS3NGF8</accession>